<feature type="domain" description="3-hydroxyacyl-CoA dehydrogenase NAD binding" evidence="3">
    <location>
        <begin position="13"/>
        <end position="185"/>
    </location>
</feature>
<dbReference type="Gene3D" id="1.10.1040.10">
    <property type="entry name" value="N-(1-d-carboxylethyl)-l-norvaline Dehydrogenase, domain 2"/>
    <property type="match status" value="1"/>
</dbReference>
<dbReference type="EC" id="1.1.1.108" evidence="4"/>
<dbReference type="PANTHER" id="PTHR48075">
    <property type="entry name" value="3-HYDROXYACYL-COA DEHYDROGENASE FAMILY PROTEIN"/>
    <property type="match status" value="1"/>
</dbReference>
<proteinExistence type="predicted"/>
<dbReference type="InterPro" id="IPR013328">
    <property type="entry name" value="6PGD_dom2"/>
</dbReference>
<dbReference type="Pfam" id="PF02737">
    <property type="entry name" value="3HCDH_N"/>
    <property type="match status" value="1"/>
</dbReference>
<evidence type="ECO:0000313" key="4">
    <source>
        <dbReference type="EMBL" id="MBB4277699.1"/>
    </source>
</evidence>
<sequence length="320" mass="34761">MSAQFSEKRFESVVCIGAGNIGAGWAAHFMRAGLDVVVYDPVPERKEWLDGYLERAMPALEQLGLSPNASLERVEFTTSLQDALRGAKFVQESSPEVLSQKIALFQKMTALAPDDAIIASSSAGFLAKDLRSMAKAPERIIIGHPFNPPYLIPLVEIAGGENANAAAKTAAEFYTSTGCEVVELKREIEGYIGNRIQAAVLKEIFYIYSQGVADLETIDRAIAAGPALRWAVMGPSSVFYLGTQNPNMYEDFVKGLLDEIKGGFVANAEFDPEPLIAAYAREVQEEIGSEGQSPLLDLRNSGVIALRKALESLIKKRDVV</sequence>
<feature type="domain" description="3-hydroxyacyl-CoA dehydrogenase C-terminal" evidence="2">
    <location>
        <begin position="190"/>
        <end position="244"/>
    </location>
</feature>
<dbReference type="Gene3D" id="3.40.50.720">
    <property type="entry name" value="NAD(P)-binding Rossmann-like Domain"/>
    <property type="match status" value="1"/>
</dbReference>
<gene>
    <name evidence="4" type="ORF">GGE12_005508</name>
</gene>
<dbReference type="PANTHER" id="PTHR48075:SF5">
    <property type="entry name" value="3-HYDROXYBUTYRYL-COA DEHYDROGENASE"/>
    <property type="match status" value="1"/>
</dbReference>
<reference evidence="4 5" key="1">
    <citation type="submission" date="2020-08" db="EMBL/GenBank/DDBJ databases">
        <title>Genomic Encyclopedia of Type Strains, Phase IV (KMG-V): Genome sequencing to study the core and pangenomes of soil and plant-associated prokaryotes.</title>
        <authorList>
            <person name="Whitman W."/>
        </authorList>
    </citation>
    <scope>NUCLEOTIDE SEQUENCE [LARGE SCALE GENOMIC DNA]</scope>
    <source>
        <strain evidence="4 5">SEMIA 402</strain>
    </source>
</reference>
<dbReference type="InterPro" id="IPR006176">
    <property type="entry name" value="3-OHacyl-CoA_DH_NAD-bd"/>
</dbReference>
<organism evidence="4 5">
    <name type="scientific">Rhizobium mongolense</name>
    <dbReference type="NCBI Taxonomy" id="57676"/>
    <lineage>
        <taxon>Bacteria</taxon>
        <taxon>Pseudomonadati</taxon>
        <taxon>Pseudomonadota</taxon>
        <taxon>Alphaproteobacteria</taxon>
        <taxon>Hyphomicrobiales</taxon>
        <taxon>Rhizobiaceae</taxon>
        <taxon>Rhizobium/Agrobacterium group</taxon>
        <taxon>Rhizobium</taxon>
    </lineage>
</organism>
<evidence type="ECO:0000313" key="5">
    <source>
        <dbReference type="Proteomes" id="UP000533641"/>
    </source>
</evidence>
<protein>
    <submittedName>
        <fullName evidence="4">Carnitine 3-dehydrogenase</fullName>
        <ecNumber evidence="4">1.1.1.108</ecNumber>
    </submittedName>
</protein>
<name>A0A7W6WHD4_9HYPH</name>
<dbReference type="InterPro" id="IPR036291">
    <property type="entry name" value="NAD(P)-bd_dom_sf"/>
</dbReference>
<dbReference type="GO" id="GO:0006631">
    <property type="term" value="P:fatty acid metabolic process"/>
    <property type="evidence" value="ECO:0007669"/>
    <property type="project" value="InterPro"/>
</dbReference>
<evidence type="ECO:0000259" key="2">
    <source>
        <dbReference type="Pfam" id="PF00725"/>
    </source>
</evidence>
<evidence type="ECO:0000256" key="1">
    <source>
        <dbReference type="ARBA" id="ARBA00023002"/>
    </source>
</evidence>
<evidence type="ECO:0000259" key="3">
    <source>
        <dbReference type="Pfam" id="PF02737"/>
    </source>
</evidence>
<dbReference type="GO" id="GO:0047728">
    <property type="term" value="F:carnitine 3-dehydrogenase activity"/>
    <property type="evidence" value="ECO:0007669"/>
    <property type="project" value="UniProtKB-EC"/>
</dbReference>
<dbReference type="InterPro" id="IPR006108">
    <property type="entry name" value="3HC_DH_C"/>
</dbReference>
<dbReference type="SUPFAM" id="SSF48179">
    <property type="entry name" value="6-phosphogluconate dehydrogenase C-terminal domain-like"/>
    <property type="match status" value="1"/>
</dbReference>
<dbReference type="InterPro" id="IPR008927">
    <property type="entry name" value="6-PGluconate_DH-like_C_sf"/>
</dbReference>
<dbReference type="SUPFAM" id="SSF51735">
    <property type="entry name" value="NAD(P)-binding Rossmann-fold domains"/>
    <property type="match status" value="1"/>
</dbReference>
<accession>A0A7W6WHD4</accession>
<dbReference type="RefSeq" id="WP_183928384.1">
    <property type="nucleotide sequence ID" value="NZ_JACIGM010000014.1"/>
</dbReference>
<dbReference type="AlphaFoldDB" id="A0A7W6WHD4"/>
<dbReference type="EMBL" id="JACIGM010000014">
    <property type="protein sequence ID" value="MBB4277699.1"/>
    <property type="molecule type" value="Genomic_DNA"/>
</dbReference>
<dbReference type="Proteomes" id="UP000533641">
    <property type="component" value="Unassembled WGS sequence"/>
</dbReference>
<comment type="caution">
    <text evidence="4">The sequence shown here is derived from an EMBL/GenBank/DDBJ whole genome shotgun (WGS) entry which is preliminary data.</text>
</comment>
<dbReference type="GO" id="GO:0070403">
    <property type="term" value="F:NAD+ binding"/>
    <property type="evidence" value="ECO:0007669"/>
    <property type="project" value="InterPro"/>
</dbReference>
<keyword evidence="1 4" id="KW-0560">Oxidoreductase</keyword>
<dbReference type="Pfam" id="PF00725">
    <property type="entry name" value="3HCDH"/>
    <property type="match status" value="1"/>
</dbReference>